<keyword evidence="4 6" id="KW-0862">Zinc</keyword>
<dbReference type="GO" id="GO:0070403">
    <property type="term" value="F:NAD+ binding"/>
    <property type="evidence" value="ECO:0007669"/>
    <property type="project" value="InterPro"/>
</dbReference>
<dbReference type="Gene3D" id="3.40.50.1220">
    <property type="entry name" value="TPP-binding domain"/>
    <property type="match status" value="1"/>
</dbReference>
<dbReference type="GO" id="GO:0046872">
    <property type="term" value="F:metal ion binding"/>
    <property type="evidence" value="ECO:0007669"/>
    <property type="project" value="UniProtKB-KW"/>
</dbReference>
<feature type="region of interest" description="Disordered" evidence="7">
    <location>
        <begin position="435"/>
        <end position="464"/>
    </location>
</feature>
<feature type="compositionally biased region" description="Low complexity" evidence="7">
    <location>
        <begin position="25"/>
        <end position="37"/>
    </location>
</feature>
<dbReference type="Pfam" id="PF02146">
    <property type="entry name" value="SIR2"/>
    <property type="match status" value="1"/>
</dbReference>
<dbReference type="STRING" id="448386.A0A2V3IFF3"/>
<feature type="binding site" evidence="6">
    <location>
        <position position="293"/>
    </location>
    <ligand>
        <name>Zn(2+)</name>
        <dbReference type="ChEBI" id="CHEBI:29105"/>
    </ligand>
</feature>
<evidence type="ECO:0000256" key="6">
    <source>
        <dbReference type="PROSITE-ProRule" id="PRU00236"/>
    </source>
</evidence>
<evidence type="ECO:0000259" key="8">
    <source>
        <dbReference type="PROSITE" id="PS50305"/>
    </source>
</evidence>
<dbReference type="InterPro" id="IPR029035">
    <property type="entry name" value="DHS-like_NAD/FAD-binding_dom"/>
</dbReference>
<dbReference type="PROSITE" id="PS50305">
    <property type="entry name" value="SIRTUIN"/>
    <property type="match status" value="1"/>
</dbReference>
<dbReference type="EMBL" id="NBIV01000260">
    <property type="protein sequence ID" value="PXF40782.1"/>
    <property type="molecule type" value="Genomic_DNA"/>
</dbReference>
<dbReference type="InterPro" id="IPR026590">
    <property type="entry name" value="Ssirtuin_cat_dom"/>
</dbReference>
<keyword evidence="3 6" id="KW-0479">Metal-binding</keyword>
<feature type="region of interest" description="Disordered" evidence="7">
    <location>
        <begin position="1"/>
        <end position="54"/>
    </location>
</feature>
<accession>A0A2V3IFF3</accession>
<keyword evidence="2" id="KW-0808">Transferase</keyword>
<feature type="binding site" evidence="6">
    <location>
        <position position="296"/>
    </location>
    <ligand>
        <name>Zn(2+)</name>
        <dbReference type="ChEBI" id="CHEBI:29105"/>
    </ligand>
</feature>
<dbReference type="PANTHER" id="PTHR11085">
    <property type="entry name" value="NAD-DEPENDENT PROTEIN DEACYLASE SIRTUIN-5, MITOCHONDRIAL-RELATED"/>
    <property type="match status" value="1"/>
</dbReference>
<evidence type="ECO:0000256" key="3">
    <source>
        <dbReference type="ARBA" id="ARBA00022723"/>
    </source>
</evidence>
<evidence type="ECO:0000256" key="7">
    <source>
        <dbReference type="SAM" id="MobiDB-lite"/>
    </source>
</evidence>
<dbReference type="InterPro" id="IPR026591">
    <property type="entry name" value="Sirtuin_cat_small_dom_sf"/>
</dbReference>
<evidence type="ECO:0000313" key="10">
    <source>
        <dbReference type="Proteomes" id="UP000247409"/>
    </source>
</evidence>
<evidence type="ECO:0000256" key="2">
    <source>
        <dbReference type="ARBA" id="ARBA00022679"/>
    </source>
</evidence>
<feature type="compositionally biased region" description="Pro residues" evidence="7">
    <location>
        <begin position="1"/>
        <end position="24"/>
    </location>
</feature>
<dbReference type="SUPFAM" id="SSF52467">
    <property type="entry name" value="DHS-like NAD/FAD-binding domain"/>
    <property type="match status" value="1"/>
</dbReference>
<reference evidence="9 10" key="1">
    <citation type="journal article" date="2018" name="Mol. Biol. Evol.">
        <title>Analysis of the draft genome of the red seaweed Gracilariopsis chorda provides insights into genome size evolution in Rhodophyta.</title>
        <authorList>
            <person name="Lee J."/>
            <person name="Yang E.C."/>
            <person name="Graf L."/>
            <person name="Yang J.H."/>
            <person name="Qiu H."/>
            <person name="Zel Zion U."/>
            <person name="Chan C.X."/>
            <person name="Stephens T.G."/>
            <person name="Weber A.P.M."/>
            <person name="Boo G.H."/>
            <person name="Boo S.M."/>
            <person name="Kim K.M."/>
            <person name="Shin Y."/>
            <person name="Jung M."/>
            <person name="Lee S.J."/>
            <person name="Yim H.S."/>
            <person name="Lee J.H."/>
            <person name="Bhattacharya D."/>
            <person name="Yoon H.S."/>
        </authorList>
    </citation>
    <scope>NUCLEOTIDE SEQUENCE [LARGE SCALE GENOMIC DNA]</scope>
    <source>
        <strain evidence="9 10">SKKU-2015</strain>
        <tissue evidence="9">Whole body</tissue>
    </source>
</reference>
<organism evidence="9 10">
    <name type="scientific">Gracilariopsis chorda</name>
    <dbReference type="NCBI Taxonomy" id="448386"/>
    <lineage>
        <taxon>Eukaryota</taxon>
        <taxon>Rhodophyta</taxon>
        <taxon>Florideophyceae</taxon>
        <taxon>Rhodymeniophycidae</taxon>
        <taxon>Gracilariales</taxon>
        <taxon>Gracilariaceae</taxon>
        <taxon>Gracilariopsis</taxon>
    </lineage>
</organism>
<evidence type="ECO:0000256" key="1">
    <source>
        <dbReference type="ARBA" id="ARBA00001947"/>
    </source>
</evidence>
<feature type="domain" description="Deacetylase sirtuin-type" evidence="8">
    <location>
        <begin position="127"/>
        <end position="396"/>
    </location>
</feature>
<sequence length="464" mass="50169">MASSPPPSRPRSPCPPLPPSPSPSPSSSSSSSSSSSDSPPPRKRPRTEHQTTHQQLAHFHTALNAHLAAGATLHQAVRKVLPTNHAHLSAHCAPIFRALAENASLQSNIPAVAALLHRFYPQSALSPPAPSFRVSHFADVAHLLRRAKNVVALVGAGVSVSCGIPDFRSAHGLYHSVAERFGLSDPQQIFCIDHFEDDPSMFFEFASQIMPQPHVRPSPTHRFLAELQSRRRLLRLYSQNIDGLEKRAGVSEQRTVLCHGSFLTATCTSRACKRRVKGTSIAPQVAAGLVPRCIKCQKNSDDDSGGVLKPDIVFFGEKLPNRVADCLETDIEKADLLLVFGTSLQVAPVSKIPAMFYGHVPSVLVNRELVAGHFDVELLGDCDDVVAALRAELGWHDRSAARYVDDARGAAGAATTNVAYHFVPPKRFLFANVGSEGARRDDPEDQNNSNESEDDGVTNASHTS</sequence>
<dbReference type="AlphaFoldDB" id="A0A2V3IFF3"/>
<evidence type="ECO:0000313" key="9">
    <source>
        <dbReference type="EMBL" id="PXF40782.1"/>
    </source>
</evidence>
<gene>
    <name evidence="9" type="ORF">BWQ96_09492</name>
</gene>
<dbReference type="GO" id="GO:0017136">
    <property type="term" value="F:histone deacetylase activity, NAD-dependent"/>
    <property type="evidence" value="ECO:0007669"/>
    <property type="project" value="TreeGrafter"/>
</dbReference>
<evidence type="ECO:0000256" key="4">
    <source>
        <dbReference type="ARBA" id="ARBA00022833"/>
    </source>
</evidence>
<feature type="binding site" evidence="6">
    <location>
        <position position="267"/>
    </location>
    <ligand>
        <name>Zn(2+)</name>
        <dbReference type="ChEBI" id="CHEBI:29105"/>
    </ligand>
</feature>
<comment type="caution">
    <text evidence="9">The sequence shown here is derived from an EMBL/GenBank/DDBJ whole genome shotgun (WGS) entry which is preliminary data.</text>
</comment>
<evidence type="ECO:0000256" key="5">
    <source>
        <dbReference type="ARBA" id="ARBA00023027"/>
    </source>
</evidence>
<dbReference type="PANTHER" id="PTHR11085:SF9">
    <property type="entry name" value="NAD-DEPENDENT PROTEIN DEACETYLASE SIRTUIN-1"/>
    <property type="match status" value="1"/>
</dbReference>
<keyword evidence="10" id="KW-1185">Reference proteome</keyword>
<dbReference type="Proteomes" id="UP000247409">
    <property type="component" value="Unassembled WGS sequence"/>
</dbReference>
<comment type="cofactor">
    <cofactor evidence="1">
        <name>Zn(2+)</name>
        <dbReference type="ChEBI" id="CHEBI:29105"/>
    </cofactor>
</comment>
<dbReference type="InterPro" id="IPR003000">
    <property type="entry name" value="Sirtuin"/>
</dbReference>
<dbReference type="InterPro" id="IPR050134">
    <property type="entry name" value="NAD-dep_sirtuin_deacylases"/>
</dbReference>
<dbReference type="GO" id="GO:0005634">
    <property type="term" value="C:nucleus"/>
    <property type="evidence" value="ECO:0007669"/>
    <property type="project" value="TreeGrafter"/>
</dbReference>
<proteinExistence type="predicted"/>
<feature type="active site" description="Proton acceptor" evidence="6">
    <location>
        <position position="259"/>
    </location>
</feature>
<keyword evidence="5" id="KW-0520">NAD</keyword>
<protein>
    <submittedName>
        <fullName evidence="9">NAD-dependent deacetylase sir2D</fullName>
    </submittedName>
</protein>
<feature type="binding site" evidence="6">
    <location>
        <position position="272"/>
    </location>
    <ligand>
        <name>Zn(2+)</name>
        <dbReference type="ChEBI" id="CHEBI:29105"/>
    </ligand>
</feature>
<dbReference type="Gene3D" id="3.30.1600.10">
    <property type="entry name" value="SIR2/SIRT2 'Small Domain"/>
    <property type="match status" value="1"/>
</dbReference>
<dbReference type="OrthoDB" id="420264at2759"/>
<name>A0A2V3IFF3_9FLOR</name>